<keyword evidence="5 7" id="KW-0472">Membrane</keyword>
<evidence type="ECO:0000256" key="3">
    <source>
        <dbReference type="ARBA" id="ARBA00022692"/>
    </source>
</evidence>
<keyword evidence="9" id="KW-1185">Reference proteome</keyword>
<dbReference type="Gene3D" id="1.20.1250.20">
    <property type="entry name" value="MFS general substrate transporter like domains"/>
    <property type="match status" value="1"/>
</dbReference>
<dbReference type="EMBL" id="MIGB01000011">
    <property type="protein sequence ID" value="OSY40693.1"/>
    <property type="molecule type" value="Genomic_DNA"/>
</dbReference>
<dbReference type="Proteomes" id="UP000194360">
    <property type="component" value="Unassembled WGS sequence"/>
</dbReference>
<keyword evidence="8" id="KW-0808">Transferase</keyword>
<dbReference type="STRING" id="2074.BG845_02451"/>
<feature type="region of interest" description="Disordered" evidence="6">
    <location>
        <begin position="149"/>
        <end position="185"/>
    </location>
</feature>
<dbReference type="GO" id="GO:0016746">
    <property type="term" value="F:acyltransferase activity"/>
    <property type="evidence" value="ECO:0007669"/>
    <property type="project" value="UniProtKB-KW"/>
</dbReference>
<dbReference type="InterPro" id="IPR036259">
    <property type="entry name" value="MFS_trans_sf"/>
</dbReference>
<proteinExistence type="predicted"/>
<protein>
    <submittedName>
        <fullName evidence="8">2-acyl-glycerophospho-ethanolamine acyltransferase</fullName>
    </submittedName>
</protein>
<evidence type="ECO:0000256" key="6">
    <source>
        <dbReference type="SAM" id="MobiDB-lite"/>
    </source>
</evidence>
<evidence type="ECO:0000256" key="1">
    <source>
        <dbReference type="ARBA" id="ARBA00004651"/>
    </source>
</evidence>
<feature type="transmembrane region" description="Helical" evidence="7">
    <location>
        <begin position="105"/>
        <end position="129"/>
    </location>
</feature>
<dbReference type="SUPFAM" id="SSF103473">
    <property type="entry name" value="MFS general substrate transporter"/>
    <property type="match status" value="1"/>
</dbReference>
<comment type="caution">
    <text evidence="8">The sequence shown here is derived from an EMBL/GenBank/DDBJ whole genome shotgun (WGS) entry which is preliminary data.</text>
</comment>
<evidence type="ECO:0000256" key="2">
    <source>
        <dbReference type="ARBA" id="ARBA00022475"/>
    </source>
</evidence>
<dbReference type="GO" id="GO:0022857">
    <property type="term" value="F:transmembrane transporter activity"/>
    <property type="evidence" value="ECO:0007669"/>
    <property type="project" value="InterPro"/>
</dbReference>
<dbReference type="InterPro" id="IPR011701">
    <property type="entry name" value="MFS"/>
</dbReference>
<reference evidence="8 9" key="1">
    <citation type="submission" date="2016-09" db="EMBL/GenBank/DDBJ databases">
        <title>Pseudonocardia autotrophica DSM535, a candidate organism with high potential of specific P450 cytochromes.</title>
        <authorList>
            <person name="Grumaz C."/>
            <person name="Vainshtein Y."/>
            <person name="Kirstahler P."/>
            <person name="Sohn K."/>
        </authorList>
    </citation>
    <scope>NUCLEOTIDE SEQUENCE [LARGE SCALE GENOMIC DNA]</scope>
    <source>
        <strain evidence="8 9">DSM 535</strain>
    </source>
</reference>
<evidence type="ECO:0000256" key="7">
    <source>
        <dbReference type="SAM" id="Phobius"/>
    </source>
</evidence>
<keyword evidence="8" id="KW-0012">Acyltransferase</keyword>
<organism evidence="8 9">
    <name type="scientific">Pseudonocardia autotrophica</name>
    <name type="common">Amycolata autotrophica</name>
    <name type="synonym">Nocardia autotrophica</name>
    <dbReference type="NCBI Taxonomy" id="2074"/>
    <lineage>
        <taxon>Bacteria</taxon>
        <taxon>Bacillati</taxon>
        <taxon>Actinomycetota</taxon>
        <taxon>Actinomycetes</taxon>
        <taxon>Pseudonocardiales</taxon>
        <taxon>Pseudonocardiaceae</taxon>
        <taxon>Pseudonocardia</taxon>
    </lineage>
</organism>
<feature type="transmembrane region" description="Helical" evidence="7">
    <location>
        <begin position="12"/>
        <end position="37"/>
    </location>
</feature>
<accession>A0A1Y2MZR3</accession>
<feature type="transmembrane region" description="Helical" evidence="7">
    <location>
        <begin position="49"/>
        <end position="70"/>
    </location>
</feature>
<dbReference type="Pfam" id="PF07690">
    <property type="entry name" value="MFS_1"/>
    <property type="match status" value="1"/>
</dbReference>
<name>A0A1Y2MZR3_PSEAH</name>
<sequence length="185" mass="19389">MGGGEVLRVPAFARFWTASTVGAFGSPVTIVAIQILLVMVLDASATEVGVINAVQFLPYLLVGLLAGALVDRWRRKPVLVVANLGRGVLLLVIPALWWFDALSLRGFAAVLFAVGVLSVFGMAATQSLLPSLVPRRSLVDANARLGQSATVAQTSAPRPVAASSAGSVRPSPFWSTRSPASSPRR</sequence>
<dbReference type="RefSeq" id="WP_197719772.1">
    <property type="nucleotide sequence ID" value="NZ_AP018920.1"/>
</dbReference>
<comment type="subcellular location">
    <subcellularLocation>
        <location evidence="1">Cell membrane</location>
        <topology evidence="1">Multi-pass membrane protein</topology>
    </subcellularLocation>
</comment>
<dbReference type="AlphaFoldDB" id="A0A1Y2MZR3"/>
<dbReference type="PANTHER" id="PTHR23513">
    <property type="entry name" value="INTEGRAL MEMBRANE EFFLUX PROTEIN-RELATED"/>
    <property type="match status" value="1"/>
</dbReference>
<keyword evidence="4 7" id="KW-1133">Transmembrane helix</keyword>
<keyword evidence="3 7" id="KW-0812">Transmembrane</keyword>
<evidence type="ECO:0000256" key="4">
    <source>
        <dbReference type="ARBA" id="ARBA00022989"/>
    </source>
</evidence>
<dbReference type="GO" id="GO:0005886">
    <property type="term" value="C:plasma membrane"/>
    <property type="evidence" value="ECO:0007669"/>
    <property type="project" value="UniProtKB-SubCell"/>
</dbReference>
<feature type="compositionally biased region" description="Polar residues" evidence="6">
    <location>
        <begin position="173"/>
        <end position="185"/>
    </location>
</feature>
<evidence type="ECO:0000313" key="8">
    <source>
        <dbReference type="EMBL" id="OSY40693.1"/>
    </source>
</evidence>
<feature type="transmembrane region" description="Helical" evidence="7">
    <location>
        <begin position="77"/>
        <end position="99"/>
    </location>
</feature>
<dbReference type="PANTHER" id="PTHR23513:SF6">
    <property type="entry name" value="MAJOR FACILITATOR SUPERFAMILY ASSOCIATED DOMAIN-CONTAINING PROTEIN"/>
    <property type="match status" value="1"/>
</dbReference>
<gene>
    <name evidence="8" type="ORF">BG845_02451</name>
</gene>
<evidence type="ECO:0000256" key="5">
    <source>
        <dbReference type="ARBA" id="ARBA00023136"/>
    </source>
</evidence>
<evidence type="ECO:0000313" key="9">
    <source>
        <dbReference type="Proteomes" id="UP000194360"/>
    </source>
</evidence>
<keyword evidence="2" id="KW-1003">Cell membrane</keyword>